<evidence type="ECO:0000313" key="2">
    <source>
        <dbReference type="EMBL" id="MQL89188.1"/>
    </source>
</evidence>
<evidence type="ECO:0000256" key="1">
    <source>
        <dbReference type="SAM" id="MobiDB-lite"/>
    </source>
</evidence>
<gene>
    <name evidence="2" type="ORF">Taro_021754</name>
</gene>
<proteinExistence type="predicted"/>
<name>A0A843UZT5_COLES</name>
<keyword evidence="3" id="KW-1185">Reference proteome</keyword>
<dbReference type="Proteomes" id="UP000652761">
    <property type="component" value="Unassembled WGS sequence"/>
</dbReference>
<dbReference type="AlphaFoldDB" id="A0A843UZT5"/>
<feature type="region of interest" description="Disordered" evidence="1">
    <location>
        <begin position="1"/>
        <end position="28"/>
    </location>
</feature>
<protein>
    <submittedName>
        <fullName evidence="2">Uncharacterized protein</fullName>
    </submittedName>
</protein>
<evidence type="ECO:0000313" key="3">
    <source>
        <dbReference type="Proteomes" id="UP000652761"/>
    </source>
</evidence>
<accession>A0A843UZT5</accession>
<reference evidence="2" key="1">
    <citation type="submission" date="2017-07" db="EMBL/GenBank/DDBJ databases">
        <title>Taro Niue Genome Assembly and Annotation.</title>
        <authorList>
            <person name="Atibalentja N."/>
            <person name="Keating K."/>
            <person name="Fields C.J."/>
        </authorList>
    </citation>
    <scope>NUCLEOTIDE SEQUENCE</scope>
    <source>
        <strain evidence="2">Niue_2</strain>
        <tissue evidence="2">Leaf</tissue>
    </source>
</reference>
<comment type="caution">
    <text evidence="2">The sequence shown here is derived from an EMBL/GenBank/DDBJ whole genome shotgun (WGS) entry which is preliminary data.</text>
</comment>
<organism evidence="2 3">
    <name type="scientific">Colocasia esculenta</name>
    <name type="common">Wild taro</name>
    <name type="synonym">Arum esculentum</name>
    <dbReference type="NCBI Taxonomy" id="4460"/>
    <lineage>
        <taxon>Eukaryota</taxon>
        <taxon>Viridiplantae</taxon>
        <taxon>Streptophyta</taxon>
        <taxon>Embryophyta</taxon>
        <taxon>Tracheophyta</taxon>
        <taxon>Spermatophyta</taxon>
        <taxon>Magnoliopsida</taxon>
        <taxon>Liliopsida</taxon>
        <taxon>Araceae</taxon>
        <taxon>Aroideae</taxon>
        <taxon>Colocasieae</taxon>
        <taxon>Colocasia</taxon>
    </lineage>
</organism>
<sequence>MTRESKLGRLGIGSPEPARFWPLRSKPG</sequence>
<dbReference type="EMBL" id="NMUH01001125">
    <property type="protein sequence ID" value="MQL89188.1"/>
    <property type="molecule type" value="Genomic_DNA"/>
</dbReference>